<keyword evidence="1" id="KW-0472">Membrane</keyword>
<protein>
    <submittedName>
        <fullName evidence="2">Uncharacterized protein</fullName>
    </submittedName>
</protein>
<keyword evidence="1" id="KW-1133">Transmembrane helix</keyword>
<proteinExistence type="predicted"/>
<evidence type="ECO:0000313" key="3">
    <source>
        <dbReference type="Proteomes" id="UP000640725"/>
    </source>
</evidence>
<accession>A0ABR9U6P4</accession>
<gene>
    <name evidence="2" type="ORF">IQ236_02740</name>
</gene>
<dbReference type="Proteomes" id="UP000640725">
    <property type="component" value="Unassembled WGS sequence"/>
</dbReference>
<evidence type="ECO:0000313" key="2">
    <source>
        <dbReference type="EMBL" id="MBE9142138.1"/>
    </source>
</evidence>
<comment type="caution">
    <text evidence="2">The sequence shown here is derived from an EMBL/GenBank/DDBJ whole genome shotgun (WGS) entry which is preliminary data.</text>
</comment>
<dbReference type="RefSeq" id="WP_193867850.1">
    <property type="nucleotide sequence ID" value="NZ_JADEWU010000003.1"/>
</dbReference>
<keyword evidence="3" id="KW-1185">Reference proteome</keyword>
<name>A0ABR9U6P4_9CYAN</name>
<reference evidence="2 3" key="1">
    <citation type="submission" date="2020-10" db="EMBL/GenBank/DDBJ databases">
        <authorList>
            <person name="Castelo-Branco R."/>
            <person name="Eusebio N."/>
            <person name="Adriana R."/>
            <person name="Vieira A."/>
            <person name="Brugerolle De Fraissinette N."/>
            <person name="Rezende De Castro R."/>
            <person name="Schneider M.P."/>
            <person name="Vasconcelos V."/>
            <person name="Leao P.N."/>
        </authorList>
    </citation>
    <scope>NUCLEOTIDE SEQUENCE [LARGE SCALE GENOMIC DNA]</scope>
    <source>
        <strain evidence="2 3">LEGE 06226</strain>
    </source>
</reference>
<dbReference type="EMBL" id="JADEWU010000003">
    <property type="protein sequence ID" value="MBE9142138.1"/>
    <property type="molecule type" value="Genomic_DNA"/>
</dbReference>
<organism evidence="2 3">
    <name type="scientific">Planktothrix mougeotii LEGE 06226</name>
    <dbReference type="NCBI Taxonomy" id="1828728"/>
    <lineage>
        <taxon>Bacteria</taxon>
        <taxon>Bacillati</taxon>
        <taxon>Cyanobacteriota</taxon>
        <taxon>Cyanophyceae</taxon>
        <taxon>Oscillatoriophycideae</taxon>
        <taxon>Oscillatoriales</taxon>
        <taxon>Microcoleaceae</taxon>
        <taxon>Planktothrix</taxon>
    </lineage>
</organism>
<sequence length="251" mass="28804">MAFFIMLDNIWTWADIVSLSAGFVLFLMTVWIGKNQERSVYLIRDLTKEIKYLQTGLSGLEIYEKIGVIEKGIHRLGEGEASSASALLYDCLSLLPVLQFCEKDLAIDYADNLLLESLRLLTHYDSCGGKPLAAILVRRSLKQIDKLDKLDKNQIIKSNKKQKVLGNFIANIDTLLLQPTSDNRSNYNRLSRQIESSIATYLYELKSTNPQRMKEICDQFLQENTVMRLLDLKNRKDYEIIELLNSSNQKD</sequence>
<keyword evidence="1" id="KW-0812">Transmembrane</keyword>
<evidence type="ECO:0000256" key="1">
    <source>
        <dbReference type="SAM" id="Phobius"/>
    </source>
</evidence>
<feature type="transmembrane region" description="Helical" evidence="1">
    <location>
        <begin position="12"/>
        <end position="32"/>
    </location>
</feature>